<comment type="caution">
    <text evidence="1">The sequence shown here is derived from an EMBL/GenBank/DDBJ whole genome shotgun (WGS) entry which is preliminary data.</text>
</comment>
<keyword evidence="2" id="KW-1185">Reference proteome</keyword>
<dbReference type="OrthoDB" id="1374565at2"/>
<dbReference type="RefSeq" id="WP_157482126.1">
    <property type="nucleotide sequence ID" value="NZ_WOWP01000016.1"/>
</dbReference>
<sequence length="77" mass="8783">MPAVKSNNPERAFINKHFVIRITDVATNTTRLVGAGKYSGVVGEKLKIKHFQKVSEGKAHSYMFLIRNRLKIKFHSK</sequence>
<name>A0A6N8H9E8_9FLAO</name>
<evidence type="ECO:0000313" key="1">
    <source>
        <dbReference type="EMBL" id="MUV03184.1"/>
    </source>
</evidence>
<proteinExistence type="predicted"/>
<accession>A0A6N8H9E8</accession>
<dbReference type="EMBL" id="WOWP01000016">
    <property type="protein sequence ID" value="MUV03184.1"/>
    <property type="molecule type" value="Genomic_DNA"/>
</dbReference>
<organism evidence="1 2">
    <name type="scientific">Flavobacterium rakeshii</name>
    <dbReference type="NCBI Taxonomy" id="1038845"/>
    <lineage>
        <taxon>Bacteria</taxon>
        <taxon>Pseudomonadati</taxon>
        <taxon>Bacteroidota</taxon>
        <taxon>Flavobacteriia</taxon>
        <taxon>Flavobacteriales</taxon>
        <taxon>Flavobacteriaceae</taxon>
        <taxon>Flavobacterium</taxon>
    </lineage>
</organism>
<evidence type="ECO:0000313" key="2">
    <source>
        <dbReference type="Proteomes" id="UP000433945"/>
    </source>
</evidence>
<reference evidence="1 2" key="1">
    <citation type="submission" date="2019-12" db="EMBL/GenBank/DDBJ databases">
        <authorList>
            <person name="Sun J.-Q."/>
        </authorList>
    </citation>
    <scope>NUCLEOTIDE SEQUENCE [LARGE SCALE GENOMIC DNA]</scope>
    <source>
        <strain evidence="1 2">JCM 17928</strain>
    </source>
</reference>
<gene>
    <name evidence="1" type="ORF">GN157_05625</name>
</gene>
<dbReference type="AlphaFoldDB" id="A0A6N8H9E8"/>
<protein>
    <submittedName>
        <fullName evidence="1">Uncharacterized protein</fullName>
    </submittedName>
</protein>
<dbReference type="Proteomes" id="UP000433945">
    <property type="component" value="Unassembled WGS sequence"/>
</dbReference>